<sequence length="166" mass="18190">MIVHPHMTIYPSTVPAELERAAEAYDAAAERLRGVLARLPDYLADLDRAKEVNWDSMTSDAYRSVLSLLRVPAEVMTSEVAALAAEADSIAADLRYYAQQARSLMTLLSLANGVPAGMEAASDTASEWIEGLWQESQDALNSTAARFTEFIERHGGIPTLLEHGRR</sequence>
<name>A0A3A4F4G2_9MICC</name>
<keyword evidence="2" id="KW-1185">Reference proteome</keyword>
<protein>
    <submittedName>
        <fullName evidence="1">Uncharacterized protein</fullName>
    </submittedName>
</protein>
<reference evidence="1 2" key="1">
    <citation type="submission" date="2018-09" db="EMBL/GenBank/DDBJ databases">
        <title>Nesterenkonia natronophila sp. nov., an alkaliphilic actinobacteriume isolated from a soda lake, and emended description of the genus Nesterenkonia.</title>
        <authorList>
            <person name="Menes R.J."/>
            <person name="Iriarte A."/>
        </authorList>
    </citation>
    <scope>NUCLEOTIDE SEQUENCE [LARGE SCALE GENOMIC DNA]</scope>
    <source>
        <strain evidence="1 2">M8</strain>
    </source>
</reference>
<evidence type="ECO:0000313" key="1">
    <source>
        <dbReference type="EMBL" id="RJN32758.1"/>
    </source>
</evidence>
<evidence type="ECO:0000313" key="2">
    <source>
        <dbReference type="Proteomes" id="UP000266615"/>
    </source>
</evidence>
<organism evidence="1 2">
    <name type="scientific">Nesterenkonia natronophila</name>
    <dbReference type="NCBI Taxonomy" id="2174932"/>
    <lineage>
        <taxon>Bacteria</taxon>
        <taxon>Bacillati</taxon>
        <taxon>Actinomycetota</taxon>
        <taxon>Actinomycetes</taxon>
        <taxon>Micrococcales</taxon>
        <taxon>Micrococcaceae</taxon>
        <taxon>Nesterenkonia</taxon>
    </lineage>
</organism>
<comment type="caution">
    <text evidence="1">The sequence shown here is derived from an EMBL/GenBank/DDBJ whole genome shotgun (WGS) entry which is preliminary data.</text>
</comment>
<proteinExistence type="predicted"/>
<dbReference type="Proteomes" id="UP000266615">
    <property type="component" value="Unassembled WGS sequence"/>
</dbReference>
<accession>A0A3A4F4G2</accession>
<gene>
    <name evidence="1" type="ORF">D3250_02750</name>
</gene>
<dbReference type="AlphaFoldDB" id="A0A3A4F4G2"/>
<dbReference type="EMBL" id="QYZP01000001">
    <property type="protein sequence ID" value="RJN32758.1"/>
    <property type="molecule type" value="Genomic_DNA"/>
</dbReference>